<gene>
    <name evidence="2" type="ORF">KY46_01900</name>
</gene>
<accession>A0A0F5VHF7</accession>
<dbReference type="Pfam" id="PF13643">
    <property type="entry name" value="DUF4145"/>
    <property type="match status" value="1"/>
</dbReference>
<dbReference type="AlphaFoldDB" id="A0A0F5VHF7"/>
<dbReference type="RefSeq" id="WP_046218915.1">
    <property type="nucleotide sequence ID" value="NZ_JWYV01000001.1"/>
</dbReference>
<dbReference type="OrthoDB" id="6402837at2"/>
<dbReference type="STRING" id="265726.KY46_01900"/>
<dbReference type="PATRIC" id="fig|265726.11.peg.411"/>
<evidence type="ECO:0000259" key="1">
    <source>
        <dbReference type="Pfam" id="PF13643"/>
    </source>
</evidence>
<feature type="domain" description="DUF4145" evidence="1">
    <location>
        <begin position="170"/>
        <end position="238"/>
    </location>
</feature>
<name>A0A0F5VHF7_9GAMM</name>
<sequence>MDLSLWKRISGFIELDCYPNLPCPYCKKTELQLEQDSLQTKPISQETLLSSSKKYKLEHNNKRNTLKSKQETLSQSDGFWLPLIDAISVAYQDLTHPLNGEAYLMTVFLTCHSCLKHVSASGVLLKPQNPFDKNKVKPDHIKIEHFSPTIPIFPLSSNIPKPICDELIDAFKHFHFDPSSSASKLRRAIEQFCNDMQVEGSNLNRKVQSLAKVYPEEASYLEPLKLVGNEGTHGSGVEELDLLYSFQIFQFVLELYDRKERFDALQDTYKKLAEKMGSNKLQLEHKKPLPSAVKQ</sequence>
<proteinExistence type="predicted"/>
<evidence type="ECO:0000313" key="2">
    <source>
        <dbReference type="EMBL" id="KKD01591.1"/>
    </source>
</evidence>
<reference evidence="2 3" key="1">
    <citation type="submission" date="2014-12" db="EMBL/GenBank/DDBJ databases">
        <title>Mercury Reductase activity and rhizosphere competence traits in the genome of root associated Photobacterium halotolerans MELD1.</title>
        <authorList>
            <person name="Mathew D.C."/>
            <person name="Huang C.-C."/>
        </authorList>
    </citation>
    <scope>NUCLEOTIDE SEQUENCE [LARGE SCALE GENOMIC DNA]</scope>
    <source>
        <strain evidence="2 3">MELD1</strain>
    </source>
</reference>
<evidence type="ECO:0000313" key="3">
    <source>
        <dbReference type="Proteomes" id="UP000033633"/>
    </source>
</evidence>
<organism evidence="2 3">
    <name type="scientific">Photobacterium halotolerans</name>
    <dbReference type="NCBI Taxonomy" id="265726"/>
    <lineage>
        <taxon>Bacteria</taxon>
        <taxon>Pseudomonadati</taxon>
        <taxon>Pseudomonadota</taxon>
        <taxon>Gammaproteobacteria</taxon>
        <taxon>Vibrionales</taxon>
        <taxon>Vibrionaceae</taxon>
        <taxon>Photobacterium</taxon>
    </lineage>
</organism>
<comment type="caution">
    <text evidence="2">The sequence shown here is derived from an EMBL/GenBank/DDBJ whole genome shotgun (WGS) entry which is preliminary data.</text>
</comment>
<keyword evidence="3" id="KW-1185">Reference proteome</keyword>
<dbReference type="EMBL" id="JWYV01000001">
    <property type="protein sequence ID" value="KKD01591.1"/>
    <property type="molecule type" value="Genomic_DNA"/>
</dbReference>
<dbReference type="Proteomes" id="UP000033633">
    <property type="component" value="Unassembled WGS sequence"/>
</dbReference>
<protein>
    <recommendedName>
        <fullName evidence="1">DUF4145 domain-containing protein</fullName>
    </recommendedName>
</protein>
<dbReference type="InterPro" id="IPR025285">
    <property type="entry name" value="DUF4145"/>
</dbReference>